<proteinExistence type="predicted"/>
<evidence type="ECO:0000313" key="2">
    <source>
        <dbReference type="Proteomes" id="UP001057452"/>
    </source>
</evidence>
<sequence length="154" mass="16525">MSLEDVGSTTSLGADSITSDHCNGHSLSQGQDLDHQNQGQDGVVMERFASLSLDMFDASDFIGRFTKVQSRYKKRTRICGALKHGALRSLGSTQDSAGAVRWNISRSLLVEFTHESPRNLLVVSPAILSGHSDTNSPSVIATLAGFRTSSLGPF</sequence>
<dbReference type="EMBL" id="CM043798">
    <property type="protein sequence ID" value="KAI4814571.1"/>
    <property type="molecule type" value="Genomic_DNA"/>
</dbReference>
<organism evidence="1 2">
    <name type="scientific">Chaenocephalus aceratus</name>
    <name type="common">Blackfin icefish</name>
    <name type="synonym">Chaenichthys aceratus</name>
    <dbReference type="NCBI Taxonomy" id="36190"/>
    <lineage>
        <taxon>Eukaryota</taxon>
        <taxon>Metazoa</taxon>
        <taxon>Chordata</taxon>
        <taxon>Craniata</taxon>
        <taxon>Vertebrata</taxon>
        <taxon>Euteleostomi</taxon>
        <taxon>Actinopterygii</taxon>
        <taxon>Neopterygii</taxon>
        <taxon>Teleostei</taxon>
        <taxon>Neoteleostei</taxon>
        <taxon>Acanthomorphata</taxon>
        <taxon>Eupercaria</taxon>
        <taxon>Perciformes</taxon>
        <taxon>Notothenioidei</taxon>
        <taxon>Channichthyidae</taxon>
        <taxon>Chaenocephalus</taxon>
    </lineage>
</organism>
<comment type="caution">
    <text evidence="1">The sequence shown here is derived from an EMBL/GenBank/DDBJ whole genome shotgun (WGS) entry which is preliminary data.</text>
</comment>
<accession>A0ACB9WN96</accession>
<keyword evidence="2" id="KW-1185">Reference proteome</keyword>
<protein>
    <submittedName>
        <fullName evidence="1">Uncharacterized protein</fullName>
    </submittedName>
</protein>
<gene>
    <name evidence="1" type="ORF">KUCAC02_003761</name>
</gene>
<evidence type="ECO:0000313" key="1">
    <source>
        <dbReference type="EMBL" id="KAI4814571.1"/>
    </source>
</evidence>
<name>A0ACB9WN96_CHAAC</name>
<dbReference type="Proteomes" id="UP001057452">
    <property type="component" value="Chromosome 14"/>
</dbReference>
<reference evidence="1" key="1">
    <citation type="submission" date="2022-05" db="EMBL/GenBank/DDBJ databases">
        <title>Chromosome-level genome of Chaenocephalus aceratus.</title>
        <authorList>
            <person name="Park H."/>
        </authorList>
    </citation>
    <scope>NUCLEOTIDE SEQUENCE</scope>
    <source>
        <strain evidence="1">KU_202001</strain>
    </source>
</reference>